<evidence type="ECO:0000313" key="2">
    <source>
        <dbReference type="Proteomes" id="UP000306409"/>
    </source>
</evidence>
<dbReference type="Pfam" id="PF07556">
    <property type="entry name" value="DUF1538"/>
    <property type="match status" value="2"/>
</dbReference>
<dbReference type="InterPro" id="IPR011435">
    <property type="entry name" value="UmpAB"/>
</dbReference>
<gene>
    <name evidence="1" type="ORF">EHE19_017845</name>
</gene>
<proteinExistence type="predicted"/>
<organism evidence="1 2">
    <name type="scientific">Ruminiclostridium herbifermentans</name>
    <dbReference type="NCBI Taxonomy" id="2488810"/>
    <lineage>
        <taxon>Bacteria</taxon>
        <taxon>Bacillati</taxon>
        <taxon>Bacillota</taxon>
        <taxon>Clostridia</taxon>
        <taxon>Eubacteriales</taxon>
        <taxon>Oscillospiraceae</taxon>
        <taxon>Ruminiclostridium</taxon>
    </lineage>
</organism>
<evidence type="ECO:0000313" key="1">
    <source>
        <dbReference type="EMBL" id="QNU66684.1"/>
    </source>
</evidence>
<dbReference type="EMBL" id="CP061336">
    <property type="protein sequence ID" value="QNU66684.1"/>
    <property type="molecule type" value="Genomic_DNA"/>
</dbReference>
<dbReference type="OrthoDB" id="9805989at2"/>
<dbReference type="AlphaFoldDB" id="A0A4U7JG35"/>
<dbReference type="KEGG" id="rher:EHE19_017845"/>
<dbReference type="Proteomes" id="UP000306409">
    <property type="component" value="Chromosome"/>
</dbReference>
<sequence length="499" mass="53334">MNVLVEKVKEVLSSVLPITVIVLILHFIATPLETPILIRFILGAFLIVLGLSIFLFGVDIGITPIGNLMGSNLTKTNKVWIVVVTGIFLGFLISIAEPDLHILAEQVDFVTSGLISKLSIVVVVSIGIALLLALGLVRIVYNFPLYKMLTILYLIILVLALFTSPEFLAISFDASGATTGALTVPFILALAIGTSALKKDSKASEKDSFGLVAITSTGAIIAVMIMNILSKTDKMTGTLDFKLPESDSIIANFIKEIPSTSKEIFIALLPMLILFLIFQKLSFKLSKKAFMKILKGLVYTFIGLVLFLVGVNAGFMDVGSIIGYKLASFENKSIVIIVGFILGLLTILAEPAVHVLTNQIEEVTSGYVNKKLVLIALSIGVGFAVALSMIRIIIPEIQLWHYLLPGYIISIALTYFAPKLFVGIAFDSGGVASGPMTATFILAFAQGAADRIEGANVLVDGFGVIAMVALTPLIALQALGLIYKVKSVKGGIENSGKHS</sequence>
<accession>A0A4U7JG35</accession>
<keyword evidence="2" id="KW-1185">Reference proteome</keyword>
<dbReference type="RefSeq" id="WP_137697449.1">
    <property type="nucleotide sequence ID" value="NZ_CP061336.1"/>
</dbReference>
<reference evidence="1 2" key="1">
    <citation type="submission" date="2020-09" db="EMBL/GenBank/DDBJ databases">
        <title>Characterization and genome sequencing of Ruminiclostridium sp. nov. MA18.</title>
        <authorList>
            <person name="Rettenmaier R."/>
            <person name="Kowollik M.-L."/>
            <person name="Liebl W."/>
            <person name="Zverlov V."/>
        </authorList>
    </citation>
    <scope>NUCLEOTIDE SEQUENCE [LARGE SCALE GENOMIC DNA]</scope>
    <source>
        <strain evidence="1 2">MA18</strain>
    </source>
</reference>
<protein>
    <submittedName>
        <fullName evidence="1">DUF1538 domain-containing protein</fullName>
    </submittedName>
</protein>
<name>A0A4U7JG35_9FIRM</name>